<name>A0A6N1NFB2_9VIRU</name>
<feature type="domain" description="Minor capsid protein P8 central region" evidence="1">
    <location>
        <begin position="44"/>
        <end position="165"/>
    </location>
</feature>
<reference evidence="2" key="1">
    <citation type="submission" date="2017-06" db="EMBL/GenBank/DDBJ databases">
        <authorList>
            <person name="Assis F.L."/>
            <person name="Abrahao J.S."/>
            <person name="Silva L."/>
            <person name="Khalil J.B."/>
            <person name="Rodrigues R."/>
            <person name="Silva L.S."/>
            <person name="Boratto P."/>
            <person name="Andrade M."/>
            <person name="Kroon E.G."/>
            <person name="Ribeiro B."/>
            <person name="Bergier I."/>
            <person name="Seligmann H."/>
            <person name="Ghigo E."/>
            <person name="Colson P."/>
            <person name="Levasseur A."/>
            <person name="Raoult D."/>
            <person name="Scola B.L."/>
        </authorList>
    </citation>
    <scope>NUCLEOTIDE SEQUENCE</scope>
    <source>
        <strain evidence="2">Deep ocean</strain>
    </source>
</reference>
<proteinExistence type="predicted"/>
<evidence type="ECO:0000259" key="1">
    <source>
        <dbReference type="Pfam" id="PF19065"/>
    </source>
</evidence>
<dbReference type="GeneID" id="80517319"/>
<dbReference type="KEGG" id="vg:80517319"/>
<evidence type="ECO:0000313" key="2">
    <source>
        <dbReference type="EMBL" id="QKU34015.1"/>
    </source>
</evidence>
<reference evidence="2" key="2">
    <citation type="journal article" date="2018" name="Nat. Commun.">
        <title>Tailed giant Tupanvirus possesses the most complete translational apparatus of the known virosphere.</title>
        <authorList>
            <person name="Abrahao J."/>
            <person name="Silva L."/>
            <person name="Silva L.S."/>
            <person name="Khalil J.Y.B."/>
            <person name="Rodrigues R."/>
            <person name="Arantes T."/>
            <person name="Assis F."/>
            <person name="Boratto P."/>
            <person name="Andrade M."/>
            <person name="Kroon E.G."/>
            <person name="Ribeiro B."/>
            <person name="Bergier I."/>
            <person name="Seligmann H."/>
            <person name="Ghigo E."/>
            <person name="Colson P."/>
            <person name="Levasseur A."/>
            <person name="Kroemer G."/>
            <person name="Raoult D."/>
            <person name="La Scola B."/>
        </authorList>
    </citation>
    <scope>NUCLEOTIDE SEQUENCE [LARGE SCALE GENOMIC DNA]</scope>
    <source>
        <strain evidence="2">Deep ocean</strain>
    </source>
</reference>
<accession>A0A6N1NFB2</accession>
<organism evidence="2">
    <name type="scientific">Tupanvirus deep ocean</name>
    <dbReference type="NCBI Taxonomy" id="2126984"/>
    <lineage>
        <taxon>Viruses</taxon>
        <taxon>Varidnaviria</taxon>
        <taxon>Bamfordvirae</taxon>
        <taxon>Nucleocytoviricota</taxon>
        <taxon>Megaviricetes</taxon>
        <taxon>Imitervirales</taxon>
        <taxon>Mimiviridae</taxon>
        <taxon>Megamimivirinae</taxon>
        <taxon>Tupanvirus</taxon>
        <taxon>Tupanvirus altamarinense</taxon>
    </lineage>
</organism>
<dbReference type="EMBL" id="MF405918">
    <property type="protein sequence ID" value="QKU34015.1"/>
    <property type="molecule type" value="Genomic_DNA"/>
</dbReference>
<dbReference type="RefSeq" id="YP_010780628.1">
    <property type="nucleotide sequence ID" value="NC_075038.1"/>
</dbReference>
<protein>
    <recommendedName>
        <fullName evidence="1">Minor capsid protein P8 central region domain-containing protein</fullName>
    </recommendedName>
</protein>
<dbReference type="Pfam" id="PF19065">
    <property type="entry name" value="P8_CR"/>
    <property type="match status" value="1"/>
</dbReference>
<dbReference type="InterPro" id="IPR043916">
    <property type="entry name" value="P8_CR"/>
</dbReference>
<sequence length="172" mass="19764">MSLPKGAVKKSMNNHEIMKTPFIMFQAHKDDYYNMSQDSLRGVQEESILSKVFFHPKNVDLIQKQIIIDVFRKTNGEYLIEKQNEADLQIVMRSVFIQHARHLPDNIKGQIRELNNLVVDEVVPGIVSEIMAHFGYLQRAFGPMQIMDRPENVSNAGLRTLPSVTRPFDPAQ</sequence>